<accession>A0A3A8PNU7</accession>
<gene>
    <name evidence="1" type="ORF">D7V93_19350</name>
</gene>
<proteinExistence type="predicted"/>
<evidence type="ECO:0000313" key="2">
    <source>
        <dbReference type="Proteomes" id="UP000272888"/>
    </source>
</evidence>
<dbReference type="AlphaFoldDB" id="A0A3A8PNU7"/>
<protein>
    <submittedName>
        <fullName evidence="1">Uncharacterized protein</fullName>
    </submittedName>
</protein>
<dbReference type="EMBL" id="RAWB01000195">
    <property type="protein sequence ID" value="RKH56890.1"/>
    <property type="molecule type" value="Genomic_DNA"/>
</dbReference>
<comment type="caution">
    <text evidence="1">The sequence shown here is derived from an EMBL/GenBank/DDBJ whole genome shotgun (WGS) entry which is preliminary data.</text>
</comment>
<dbReference type="Proteomes" id="UP000272888">
    <property type="component" value="Unassembled WGS sequence"/>
</dbReference>
<keyword evidence="2" id="KW-1185">Reference proteome</keyword>
<organism evidence="1 2">
    <name type="scientific">Corallococcus llansteffanensis</name>
    <dbReference type="NCBI Taxonomy" id="2316731"/>
    <lineage>
        <taxon>Bacteria</taxon>
        <taxon>Pseudomonadati</taxon>
        <taxon>Myxococcota</taxon>
        <taxon>Myxococcia</taxon>
        <taxon>Myxococcales</taxon>
        <taxon>Cystobacterineae</taxon>
        <taxon>Myxococcaceae</taxon>
        <taxon>Corallococcus</taxon>
    </lineage>
</organism>
<dbReference type="RefSeq" id="WP_120644822.1">
    <property type="nucleotide sequence ID" value="NZ_RAWB01000195.1"/>
</dbReference>
<sequence length="388" mass="39165">MASIKPIHVAGGFTVWRNGQEVTVQDGLIIRVDGLSRSKFIPGGISPPLFVLGDTVGQTLLTPYDNGQAVILVDSPPADTDIALWMTLPGETPEQLAGPGLKAQQSRALSAGAQSGINIRTPPASTPRTQYPTQLQLEDALVTPRVSPEICSGMGKQCGFLPQTTHGRLDCGPCPTDQICKTDNQCCTPSTCSTQGRTCGQASDGCGNAIDCGTCNPSQVCTAAGRCCLPRTCSVLGRVCGPVSDGCGGTLNCGTCATGQTCVSAGTCCTPKTCAELGKNCGSVSDGCGGTLNCGTCTAPGSCGGAGVPNVCGVCTPKPQSEVCAPRQCGNFSDGCSSTYNCGTCAAGQACAQRTGSCGIPDGGCGEGRILVCNDLGCRCEDGEGQSM</sequence>
<name>A0A3A8PNU7_9BACT</name>
<evidence type="ECO:0000313" key="1">
    <source>
        <dbReference type="EMBL" id="RKH56890.1"/>
    </source>
</evidence>
<reference evidence="2" key="1">
    <citation type="submission" date="2018-09" db="EMBL/GenBank/DDBJ databases">
        <authorList>
            <person name="Livingstone P.G."/>
            <person name="Whitworth D.E."/>
        </authorList>
    </citation>
    <scope>NUCLEOTIDE SEQUENCE [LARGE SCALE GENOMIC DNA]</scope>
    <source>
        <strain evidence="2">CA051B</strain>
    </source>
</reference>